<dbReference type="PANTHER" id="PTHR11590">
    <property type="entry name" value="PROTEIN-GLUTAMINE GAMMA-GLUTAMYLTRANSFERASE"/>
    <property type="match status" value="1"/>
</dbReference>
<sequence length="284" mass="32583">MKSISSCSRVGHSVITKAIGYMSDDFENDYENITDNYKAKEGSLNERVTYMKALGFANQEMAKFPGLKHQDVFFQMIDLDKGQYGQPYMVSLFLHNQSRDERTVHITMVTNSIFYNGQKAHQIKIGEGLFVLQPYERETLTMTVPPEEYMPKTVEYCHFVNRFLVKIKETDQVWTGEDTFILDKPKLDLRVIPDTPRVMRMAKVSVRFANPLDVDLTRCTFTMEAPGVKVTAPKSKFRNVKAREKIEFDFEIIPTRAGQTTLVVTFNANELYNVSGSKKIIVIA</sequence>
<dbReference type="AlphaFoldDB" id="A0A076FE66"/>
<dbReference type="InterPro" id="IPR050779">
    <property type="entry name" value="Transglutaminase"/>
</dbReference>
<name>A0A076FE66_PARNA</name>
<dbReference type="InterPro" id="IPR036985">
    <property type="entry name" value="Transglutaminase-like_sf"/>
</dbReference>
<protein>
    <submittedName>
        <fullName evidence="3">Transglutaminase</fullName>
    </submittedName>
</protein>
<dbReference type="EMBL" id="KF516663">
    <property type="protein sequence ID" value="AII16567.1"/>
    <property type="molecule type" value="mRNA"/>
</dbReference>
<dbReference type="GO" id="GO:0003810">
    <property type="term" value="F:protein-glutamine gamma-glutamyltransferase activity"/>
    <property type="evidence" value="ECO:0007669"/>
    <property type="project" value="InterPro"/>
</dbReference>
<dbReference type="InterPro" id="IPR008958">
    <property type="entry name" value="Transglutaminase_C"/>
</dbReference>
<dbReference type="FunFam" id="2.60.40.10:FF:000090">
    <property type="entry name" value="Protein-glutamine gamma-glutamyltransferase 2"/>
    <property type="match status" value="1"/>
</dbReference>
<feature type="domain" description="Transglutaminase C-terminal" evidence="2">
    <location>
        <begin position="80"/>
        <end position="173"/>
    </location>
</feature>
<evidence type="ECO:0000256" key="1">
    <source>
        <dbReference type="ARBA" id="ARBA00005968"/>
    </source>
</evidence>
<reference evidence="3" key="1">
    <citation type="submission" date="2013-08" db="EMBL/GenBank/DDBJ databases">
        <title>Paracyclopina nana immune related genes.</title>
        <authorList>
            <person name="Kim B.-M."/>
            <person name="Rhee J.-S."/>
            <person name="Lee J.-S."/>
        </authorList>
    </citation>
    <scope>NUCLEOTIDE SEQUENCE</scope>
</reference>
<feature type="non-terminal residue" evidence="3">
    <location>
        <position position="284"/>
    </location>
</feature>
<dbReference type="InterPro" id="IPR036238">
    <property type="entry name" value="Transglutaminase_C_sf"/>
</dbReference>
<dbReference type="PANTHER" id="PTHR11590:SF40">
    <property type="entry name" value="HEMOCYTE PROTEIN-GLUTAMINE GAMMA-GLUTAMYLTRANSFERASE-LIKE PROTEIN"/>
    <property type="match status" value="1"/>
</dbReference>
<proteinExistence type="evidence at transcript level"/>
<feature type="domain" description="Transglutaminase C-terminal" evidence="2">
    <location>
        <begin position="192"/>
        <end position="282"/>
    </location>
</feature>
<organism evidence="3">
    <name type="scientific">Paracyclopina nana</name>
    <name type="common">Marine copepod</name>
    <dbReference type="NCBI Taxonomy" id="565004"/>
    <lineage>
        <taxon>Eukaryota</taxon>
        <taxon>Metazoa</taxon>
        <taxon>Ecdysozoa</taxon>
        <taxon>Arthropoda</taxon>
        <taxon>Crustacea</taxon>
        <taxon>Multicrustacea</taxon>
        <taxon>Hexanauplia</taxon>
        <taxon>Copepoda</taxon>
        <taxon>Cyclopoida</taxon>
        <taxon>Cyclopettidae</taxon>
        <taxon>Paracyclopina</taxon>
    </lineage>
</organism>
<dbReference type="SUPFAM" id="SSF49309">
    <property type="entry name" value="Transglutaminase, two C-terminal domains"/>
    <property type="match status" value="2"/>
</dbReference>
<dbReference type="Pfam" id="PF00927">
    <property type="entry name" value="Transglut_C"/>
    <property type="match status" value="2"/>
</dbReference>
<dbReference type="Gene3D" id="2.60.40.10">
    <property type="entry name" value="Immunoglobulins"/>
    <property type="match status" value="2"/>
</dbReference>
<accession>A0A076FE66</accession>
<evidence type="ECO:0000259" key="2">
    <source>
        <dbReference type="Pfam" id="PF00927"/>
    </source>
</evidence>
<dbReference type="InterPro" id="IPR013783">
    <property type="entry name" value="Ig-like_fold"/>
</dbReference>
<dbReference type="Gene3D" id="3.90.260.10">
    <property type="entry name" value="Transglutaminase-like"/>
    <property type="match status" value="1"/>
</dbReference>
<evidence type="ECO:0000313" key="3">
    <source>
        <dbReference type="EMBL" id="AII16567.1"/>
    </source>
</evidence>
<comment type="similarity">
    <text evidence="1">Belongs to the transglutaminase superfamily. Transglutaminase family.</text>
</comment>